<feature type="domain" description="Transposase IS204/IS1001/IS1096/IS1165 DDE" evidence="1">
    <location>
        <begin position="2"/>
        <end position="34"/>
    </location>
</feature>
<sequence length="42" mass="5222">MITNKDVEGFNYNKIKTLKRQAYGFRVMVYFNLRFFHLHPQR</sequence>
<reference evidence="2" key="1">
    <citation type="journal article" date="2020" name="mSystems">
        <title>Genome- and Community-Level Interaction Insights into Carbon Utilization and Element Cycling Functions of Hydrothermarchaeota in Hydrothermal Sediment.</title>
        <authorList>
            <person name="Zhou Z."/>
            <person name="Liu Y."/>
            <person name="Xu W."/>
            <person name="Pan J."/>
            <person name="Luo Z.H."/>
            <person name="Li M."/>
        </authorList>
    </citation>
    <scope>NUCLEOTIDE SEQUENCE [LARGE SCALE GENOMIC DNA]</scope>
    <source>
        <strain evidence="2">SpSt-477</strain>
    </source>
</reference>
<gene>
    <name evidence="2" type="ORF">ENS29_11880</name>
</gene>
<evidence type="ECO:0000313" key="2">
    <source>
        <dbReference type="EMBL" id="HGU33544.1"/>
    </source>
</evidence>
<comment type="caution">
    <text evidence="2">The sequence shown here is derived from an EMBL/GenBank/DDBJ whole genome shotgun (WGS) entry which is preliminary data.</text>
</comment>
<dbReference type="EMBL" id="DSUH01000271">
    <property type="protein sequence ID" value="HGU33544.1"/>
    <property type="molecule type" value="Genomic_DNA"/>
</dbReference>
<evidence type="ECO:0000259" key="1">
    <source>
        <dbReference type="Pfam" id="PF01610"/>
    </source>
</evidence>
<name>A0A7C4RT76_9BACT</name>
<dbReference type="InterPro" id="IPR002560">
    <property type="entry name" value="Transposase_DDE"/>
</dbReference>
<protein>
    <recommendedName>
        <fullName evidence="1">Transposase IS204/IS1001/IS1096/IS1165 DDE domain-containing protein</fullName>
    </recommendedName>
</protein>
<organism evidence="2">
    <name type="scientific">Desulfatirhabdium butyrativorans</name>
    <dbReference type="NCBI Taxonomy" id="340467"/>
    <lineage>
        <taxon>Bacteria</taxon>
        <taxon>Pseudomonadati</taxon>
        <taxon>Thermodesulfobacteriota</taxon>
        <taxon>Desulfobacteria</taxon>
        <taxon>Desulfobacterales</taxon>
        <taxon>Desulfatirhabdiaceae</taxon>
        <taxon>Desulfatirhabdium</taxon>
    </lineage>
</organism>
<proteinExistence type="predicted"/>
<accession>A0A7C4RT76</accession>
<dbReference type="AlphaFoldDB" id="A0A7C4RT76"/>
<dbReference type="Pfam" id="PF01610">
    <property type="entry name" value="DDE_Tnp_ISL3"/>
    <property type="match status" value="1"/>
</dbReference>